<evidence type="ECO:0000313" key="5">
    <source>
        <dbReference type="EMBL" id="POY74346.1"/>
    </source>
</evidence>
<sequence>MASLKIASLFLRTLSKPIATKIKQQAKEHDGFKTRTIKMAQWLHRAEMNLRVKLLGESPRHIRPLSETKAIESGANFLSEGFLFSVAATIIIGETWRARRAENKRRDGVKEALEQHDAQILELEARIARDREREEESIRRERELEKVVEEIVSIGLRGGFGDLSDEWKKHLAMGELASRFRKAGRLLPGEDDTEDDDDDIDNITSAPSPAARSLEPLKQAAKDDVDTFRKAAEAILSEGSQTPAPPPTPTLPSSQDL</sequence>
<dbReference type="GO" id="GO:0005739">
    <property type="term" value="C:mitochondrion"/>
    <property type="evidence" value="ECO:0007669"/>
    <property type="project" value="TreeGrafter"/>
</dbReference>
<proteinExistence type="inferred from homology"/>
<dbReference type="InterPro" id="IPR010754">
    <property type="entry name" value="OPA3-like"/>
</dbReference>
<dbReference type="PANTHER" id="PTHR12499">
    <property type="entry name" value="OPTIC ATROPHY 3 PROTEIN OPA3"/>
    <property type="match status" value="1"/>
</dbReference>
<dbReference type="OrthoDB" id="2129069at2759"/>
<feature type="coiled-coil region" evidence="3">
    <location>
        <begin position="106"/>
        <end position="133"/>
    </location>
</feature>
<evidence type="ECO:0000256" key="3">
    <source>
        <dbReference type="SAM" id="Coils"/>
    </source>
</evidence>
<reference evidence="5 6" key="1">
    <citation type="journal article" date="2018" name="Front. Microbiol.">
        <title>Prospects for Fungal Bioremediation of Acidic Radioactive Waste Sites: Characterization and Genome Sequence of Rhodotorula taiwanensis MD1149.</title>
        <authorList>
            <person name="Tkavc R."/>
            <person name="Matrosova V.Y."/>
            <person name="Grichenko O.E."/>
            <person name="Gostincar C."/>
            <person name="Volpe R.P."/>
            <person name="Klimenkova P."/>
            <person name="Gaidamakova E.K."/>
            <person name="Zhou C.E."/>
            <person name="Stewart B.J."/>
            <person name="Lyman M.G."/>
            <person name="Malfatti S.A."/>
            <person name="Rubinfeld B."/>
            <person name="Courtot M."/>
            <person name="Singh J."/>
            <person name="Dalgard C.L."/>
            <person name="Hamilton T."/>
            <person name="Frey K.G."/>
            <person name="Gunde-Cimerman N."/>
            <person name="Dugan L."/>
            <person name="Daly M.J."/>
        </authorList>
    </citation>
    <scope>NUCLEOTIDE SEQUENCE [LARGE SCALE GENOMIC DNA]</scope>
    <source>
        <strain evidence="5 6">MD1149</strain>
    </source>
</reference>
<organism evidence="5 6">
    <name type="scientific">Rhodotorula taiwanensis</name>
    <dbReference type="NCBI Taxonomy" id="741276"/>
    <lineage>
        <taxon>Eukaryota</taxon>
        <taxon>Fungi</taxon>
        <taxon>Dikarya</taxon>
        <taxon>Basidiomycota</taxon>
        <taxon>Pucciniomycotina</taxon>
        <taxon>Microbotryomycetes</taxon>
        <taxon>Sporidiobolales</taxon>
        <taxon>Sporidiobolaceae</taxon>
        <taxon>Rhodotorula</taxon>
    </lineage>
</organism>
<comment type="caution">
    <text evidence="5">The sequence shown here is derived from an EMBL/GenBank/DDBJ whole genome shotgun (WGS) entry which is preliminary data.</text>
</comment>
<gene>
    <name evidence="5" type="ORF">BMF94_2540</name>
</gene>
<name>A0A2S5BC37_9BASI</name>
<evidence type="ECO:0000256" key="4">
    <source>
        <dbReference type="SAM" id="MobiDB-lite"/>
    </source>
</evidence>
<evidence type="ECO:0000313" key="6">
    <source>
        <dbReference type="Proteomes" id="UP000237144"/>
    </source>
</evidence>
<dbReference type="PANTHER" id="PTHR12499:SF0">
    <property type="entry name" value="OPTIC ATROPHY 3 PROTEIN"/>
    <property type="match status" value="1"/>
</dbReference>
<dbReference type="GO" id="GO:0019216">
    <property type="term" value="P:regulation of lipid metabolic process"/>
    <property type="evidence" value="ECO:0007669"/>
    <property type="project" value="TreeGrafter"/>
</dbReference>
<comment type="similarity">
    <text evidence="1">Belongs to the OPA3 family.</text>
</comment>
<feature type="region of interest" description="Disordered" evidence="4">
    <location>
        <begin position="186"/>
        <end position="220"/>
    </location>
</feature>
<dbReference type="STRING" id="741276.A0A2S5BC37"/>
<protein>
    <recommendedName>
        <fullName evidence="7">OPA3-domain-containing protein</fullName>
    </recommendedName>
</protein>
<feature type="compositionally biased region" description="Acidic residues" evidence="4">
    <location>
        <begin position="189"/>
        <end position="201"/>
    </location>
</feature>
<dbReference type="AlphaFoldDB" id="A0A2S5BC37"/>
<keyword evidence="2 3" id="KW-0175">Coiled coil</keyword>
<evidence type="ECO:0000256" key="1">
    <source>
        <dbReference type="ARBA" id="ARBA00007584"/>
    </source>
</evidence>
<evidence type="ECO:0008006" key="7">
    <source>
        <dbReference type="Google" id="ProtNLM"/>
    </source>
</evidence>
<accession>A0A2S5BC37</accession>
<dbReference type="Pfam" id="PF07047">
    <property type="entry name" value="OPA3"/>
    <property type="match status" value="1"/>
</dbReference>
<dbReference type="EMBL" id="PJQD01000025">
    <property type="protein sequence ID" value="POY74346.1"/>
    <property type="molecule type" value="Genomic_DNA"/>
</dbReference>
<keyword evidence="6" id="KW-1185">Reference proteome</keyword>
<evidence type="ECO:0000256" key="2">
    <source>
        <dbReference type="ARBA" id="ARBA00023054"/>
    </source>
</evidence>
<dbReference type="Proteomes" id="UP000237144">
    <property type="component" value="Unassembled WGS sequence"/>
</dbReference>
<feature type="region of interest" description="Disordered" evidence="4">
    <location>
        <begin position="234"/>
        <end position="257"/>
    </location>
</feature>